<evidence type="ECO:0000313" key="2">
    <source>
        <dbReference type="WBParaSite" id="nRc.2.0.1.t28367-RA"/>
    </source>
</evidence>
<protein>
    <submittedName>
        <fullName evidence="2">Uncharacterized protein</fullName>
    </submittedName>
</protein>
<dbReference type="WBParaSite" id="nRc.2.0.1.t28367-RA">
    <property type="protein sequence ID" value="nRc.2.0.1.t28367-RA"/>
    <property type="gene ID" value="nRc.2.0.1.g28367"/>
</dbReference>
<dbReference type="Proteomes" id="UP000887565">
    <property type="component" value="Unplaced"/>
</dbReference>
<dbReference type="AlphaFoldDB" id="A0A915JQI4"/>
<evidence type="ECO:0000313" key="1">
    <source>
        <dbReference type="Proteomes" id="UP000887565"/>
    </source>
</evidence>
<sequence>MSSGSVVRTILSGAGRFSATEFAALLTDELLPPDIRDKVNIVSFSSDDDDIESMIIPNSSPLPTPESPSLISLPSSYSPSFSIMKCTCGGLSAAFPCDGC</sequence>
<keyword evidence="1" id="KW-1185">Reference proteome</keyword>
<proteinExistence type="predicted"/>
<name>A0A915JQI4_ROMCU</name>
<reference evidence="2" key="1">
    <citation type="submission" date="2022-11" db="UniProtKB">
        <authorList>
            <consortium name="WormBaseParasite"/>
        </authorList>
    </citation>
    <scope>IDENTIFICATION</scope>
</reference>
<accession>A0A915JQI4</accession>
<organism evidence="1 2">
    <name type="scientific">Romanomermis culicivorax</name>
    <name type="common">Nematode worm</name>
    <dbReference type="NCBI Taxonomy" id="13658"/>
    <lineage>
        <taxon>Eukaryota</taxon>
        <taxon>Metazoa</taxon>
        <taxon>Ecdysozoa</taxon>
        <taxon>Nematoda</taxon>
        <taxon>Enoplea</taxon>
        <taxon>Dorylaimia</taxon>
        <taxon>Mermithida</taxon>
        <taxon>Mermithoidea</taxon>
        <taxon>Mermithidae</taxon>
        <taxon>Romanomermis</taxon>
    </lineage>
</organism>